<dbReference type="Proteomes" id="UP000830639">
    <property type="component" value="Chromosome"/>
</dbReference>
<dbReference type="EMBL" id="CP096034">
    <property type="protein sequence ID" value="UPM53662.1"/>
    <property type="molecule type" value="Genomic_DNA"/>
</dbReference>
<dbReference type="Pfam" id="PF13786">
    <property type="entry name" value="DUF4179"/>
    <property type="match status" value="1"/>
</dbReference>
<evidence type="ECO:0000313" key="3">
    <source>
        <dbReference type="Proteomes" id="UP000830639"/>
    </source>
</evidence>
<name>A0ABY4JJL4_9BACI</name>
<dbReference type="RefSeq" id="WP_248266909.1">
    <property type="nucleotide sequence ID" value="NZ_CP096034.1"/>
</dbReference>
<evidence type="ECO:0000313" key="2">
    <source>
        <dbReference type="EMBL" id="UPM53662.1"/>
    </source>
</evidence>
<dbReference type="InterPro" id="IPR025436">
    <property type="entry name" value="DUF4179"/>
</dbReference>
<protein>
    <submittedName>
        <fullName evidence="2">DUF4030 domain-containing protein</fullName>
    </submittedName>
</protein>
<gene>
    <name evidence="2" type="ORF">MY490_18045</name>
</gene>
<reference evidence="2 3" key="1">
    <citation type="submission" date="2022-04" db="EMBL/GenBank/DDBJ databases">
        <title>Mechanism of arsenic methylation and mitigation arsenic toxicity by Bacillus sp. LH14 from an Arsenic-Contaminated Paddy Soil.</title>
        <authorList>
            <person name="Wang D."/>
        </authorList>
    </citation>
    <scope>NUCLEOTIDE SEQUENCE [LARGE SCALE GENOMIC DNA]</scope>
    <source>
        <strain evidence="2 3">LH14</strain>
    </source>
</reference>
<evidence type="ECO:0000259" key="1">
    <source>
        <dbReference type="Pfam" id="PF13786"/>
    </source>
</evidence>
<organism evidence="2 3">
    <name type="scientific">Gottfriedia acidiceleris</name>
    <dbReference type="NCBI Taxonomy" id="371036"/>
    <lineage>
        <taxon>Bacteria</taxon>
        <taxon>Bacillati</taxon>
        <taxon>Bacillota</taxon>
        <taxon>Bacilli</taxon>
        <taxon>Bacillales</taxon>
        <taxon>Bacillaceae</taxon>
        <taxon>Gottfriedia</taxon>
    </lineage>
</organism>
<feature type="domain" description="DUF4179" evidence="1">
    <location>
        <begin position="10"/>
        <end position="90"/>
    </location>
</feature>
<accession>A0ABY4JJL4</accession>
<proteinExistence type="predicted"/>
<sequence>MSHKSSRKIRRSLYGIIAAAFLILLTITSTYVSPAMAKVVANIPYFRLFIDQKEYKQALDSVIFEVVQEKGLDIYQMDVSVHDKKLTLTLVGSKFHVDKLRSDVIKDINAKLIAENYGKFDITVKRVSPKVRENIGRDLTPLEKQFEQKSRELQAKVEEYLKNNKYITPFPPQVRINKLEKYIYVSITKTEKRDAELDQAMRDLSKPYGKDFEIDIRKSDMTARQQEIRWENNGIIDILASGLMENKEFKVRGFSYSFHPLPLLIEVRVTLKSTDPKAKKLAERIQQEINTFIKTDKLTIDVRNDPYVVTVIGKDEKKITKNNAPRL</sequence>
<keyword evidence="3" id="KW-1185">Reference proteome</keyword>